<accession>A0A9D3UZF7</accession>
<dbReference type="AlphaFoldDB" id="A0A9D3UZF7"/>
<dbReference type="EMBL" id="JAIQCV010000009">
    <property type="protein sequence ID" value="KAH1064827.1"/>
    <property type="molecule type" value="Genomic_DNA"/>
</dbReference>
<dbReference type="InterPro" id="IPR036691">
    <property type="entry name" value="Endo/exonu/phosph_ase_sf"/>
</dbReference>
<reference evidence="2 3" key="1">
    <citation type="journal article" date="2021" name="Plant Biotechnol. J.">
        <title>Multi-omics assisted identification of the key and species-specific regulatory components of drought-tolerant mechanisms in Gossypium stocksii.</title>
        <authorList>
            <person name="Yu D."/>
            <person name="Ke L."/>
            <person name="Zhang D."/>
            <person name="Wu Y."/>
            <person name="Sun Y."/>
            <person name="Mei J."/>
            <person name="Sun J."/>
            <person name="Sun Y."/>
        </authorList>
    </citation>
    <scope>NUCLEOTIDE SEQUENCE [LARGE SCALE GENOMIC DNA]</scope>
    <source>
        <strain evidence="3">cv. E1</strain>
        <tissue evidence="2">Leaf</tissue>
    </source>
</reference>
<gene>
    <name evidence="2" type="ORF">J1N35_029814</name>
</gene>
<keyword evidence="3" id="KW-1185">Reference proteome</keyword>
<evidence type="ECO:0000313" key="3">
    <source>
        <dbReference type="Proteomes" id="UP000828251"/>
    </source>
</evidence>
<dbReference type="OrthoDB" id="991972at2759"/>
<keyword evidence="1" id="KW-0472">Membrane</keyword>
<keyword evidence="1" id="KW-0812">Transmembrane</keyword>
<dbReference type="SUPFAM" id="SSF56219">
    <property type="entry name" value="DNase I-like"/>
    <property type="match status" value="1"/>
</dbReference>
<evidence type="ECO:0008006" key="4">
    <source>
        <dbReference type="Google" id="ProtNLM"/>
    </source>
</evidence>
<proteinExistence type="predicted"/>
<feature type="transmembrane region" description="Helical" evidence="1">
    <location>
        <begin position="73"/>
        <end position="94"/>
    </location>
</feature>
<comment type="caution">
    <text evidence="2">The sequence shown here is derived from an EMBL/GenBank/DDBJ whole genome shotgun (WGS) entry which is preliminary data.</text>
</comment>
<keyword evidence="1" id="KW-1133">Transmembrane helix</keyword>
<dbReference type="Proteomes" id="UP000828251">
    <property type="component" value="Unassembled WGS sequence"/>
</dbReference>
<sequence length="225" mass="25900">MFSRGCAILCEILMERGLEDLSLMEGAPRTFNNLLLIFYRIHENEDPMAVSLVFSDWWVQIYDLPPGFIKESITVQFGNFIGDVVVFLMVLIYLRRGLRGLSIGWNGGHLVTLNSLSNNHIDVEIQEKEGNPKWRFTSFYGALDVRDKTMMWDLLRRLGSNNLLLWLVGGDFNDILFANKKQGGSQGMRLEWRLSVELWKNVSWRTLVILVLGSLGKEVELWTTI</sequence>
<organism evidence="2 3">
    <name type="scientific">Gossypium stocksii</name>
    <dbReference type="NCBI Taxonomy" id="47602"/>
    <lineage>
        <taxon>Eukaryota</taxon>
        <taxon>Viridiplantae</taxon>
        <taxon>Streptophyta</taxon>
        <taxon>Embryophyta</taxon>
        <taxon>Tracheophyta</taxon>
        <taxon>Spermatophyta</taxon>
        <taxon>Magnoliopsida</taxon>
        <taxon>eudicotyledons</taxon>
        <taxon>Gunneridae</taxon>
        <taxon>Pentapetalae</taxon>
        <taxon>rosids</taxon>
        <taxon>malvids</taxon>
        <taxon>Malvales</taxon>
        <taxon>Malvaceae</taxon>
        <taxon>Malvoideae</taxon>
        <taxon>Gossypium</taxon>
    </lineage>
</organism>
<protein>
    <recommendedName>
        <fullName evidence="4">DUF4283 domain-containing protein</fullName>
    </recommendedName>
</protein>
<name>A0A9D3UZF7_9ROSI</name>
<evidence type="ECO:0000313" key="2">
    <source>
        <dbReference type="EMBL" id="KAH1064827.1"/>
    </source>
</evidence>
<evidence type="ECO:0000256" key="1">
    <source>
        <dbReference type="SAM" id="Phobius"/>
    </source>
</evidence>